<dbReference type="NCBIfam" id="TIGR01280">
    <property type="entry name" value="xseB"/>
    <property type="match status" value="1"/>
</dbReference>
<dbReference type="InterPro" id="IPR037004">
    <property type="entry name" value="Exonuc_VII_ssu_sf"/>
</dbReference>
<keyword evidence="5 6" id="KW-0269">Exonuclease</keyword>
<comment type="similarity">
    <text evidence="1 6">Belongs to the XseB family.</text>
</comment>
<evidence type="ECO:0000313" key="8">
    <source>
        <dbReference type="Proteomes" id="UP000823912"/>
    </source>
</evidence>
<dbReference type="InterPro" id="IPR003761">
    <property type="entry name" value="Exonuc_VII_S"/>
</dbReference>
<dbReference type="GO" id="GO:0008855">
    <property type="term" value="F:exodeoxyribonuclease VII activity"/>
    <property type="evidence" value="ECO:0007669"/>
    <property type="project" value="UniProtKB-UniRule"/>
</dbReference>
<dbReference type="HAMAP" id="MF_00337">
    <property type="entry name" value="Exonuc_7_S"/>
    <property type="match status" value="1"/>
</dbReference>
<evidence type="ECO:0000256" key="2">
    <source>
        <dbReference type="ARBA" id="ARBA00022490"/>
    </source>
</evidence>
<comment type="caution">
    <text evidence="7">The sequence shown here is derived from an EMBL/GenBank/DDBJ whole genome shotgun (WGS) entry which is preliminary data.</text>
</comment>
<evidence type="ECO:0000256" key="1">
    <source>
        <dbReference type="ARBA" id="ARBA00009998"/>
    </source>
</evidence>
<dbReference type="Proteomes" id="UP000823912">
    <property type="component" value="Unassembled WGS sequence"/>
</dbReference>
<evidence type="ECO:0000256" key="5">
    <source>
        <dbReference type="ARBA" id="ARBA00022839"/>
    </source>
</evidence>
<dbReference type="GO" id="GO:0005829">
    <property type="term" value="C:cytosol"/>
    <property type="evidence" value="ECO:0007669"/>
    <property type="project" value="TreeGrafter"/>
</dbReference>
<dbReference type="PIRSF" id="PIRSF006488">
    <property type="entry name" value="Exonuc_VII_S"/>
    <property type="match status" value="1"/>
</dbReference>
<dbReference type="Pfam" id="PF02609">
    <property type="entry name" value="Exonuc_VII_S"/>
    <property type="match status" value="1"/>
</dbReference>
<proteinExistence type="inferred from homology"/>
<accession>A0A9D1JBW6</accession>
<keyword evidence="3 6" id="KW-0540">Nuclease</keyword>
<reference evidence="7" key="2">
    <citation type="journal article" date="2021" name="PeerJ">
        <title>Extensive microbial diversity within the chicken gut microbiome revealed by metagenomics and culture.</title>
        <authorList>
            <person name="Gilroy R."/>
            <person name="Ravi A."/>
            <person name="Getino M."/>
            <person name="Pursley I."/>
            <person name="Horton D.L."/>
            <person name="Alikhan N.F."/>
            <person name="Baker D."/>
            <person name="Gharbi K."/>
            <person name="Hall N."/>
            <person name="Watson M."/>
            <person name="Adriaenssens E.M."/>
            <person name="Foster-Nyarko E."/>
            <person name="Jarju S."/>
            <person name="Secka A."/>
            <person name="Antonio M."/>
            <person name="Oren A."/>
            <person name="Chaudhuri R.R."/>
            <person name="La Ragione R."/>
            <person name="Hildebrand F."/>
            <person name="Pallen M.J."/>
        </authorList>
    </citation>
    <scope>NUCLEOTIDE SEQUENCE</scope>
    <source>
        <strain evidence="7">ChiSjej5B23-6657</strain>
    </source>
</reference>
<dbReference type="EMBL" id="DVHM01000183">
    <property type="protein sequence ID" value="HIR71763.1"/>
    <property type="molecule type" value="Genomic_DNA"/>
</dbReference>
<dbReference type="AlphaFoldDB" id="A0A9D1JBW6"/>
<comment type="subcellular location">
    <subcellularLocation>
        <location evidence="6">Cytoplasm</location>
    </subcellularLocation>
</comment>
<name>A0A9D1JBW6_9FIRM</name>
<dbReference type="PANTHER" id="PTHR34137">
    <property type="entry name" value="EXODEOXYRIBONUCLEASE 7 SMALL SUBUNIT"/>
    <property type="match status" value="1"/>
</dbReference>
<protein>
    <recommendedName>
        <fullName evidence="6">Exodeoxyribonuclease 7 small subunit</fullName>
        <ecNumber evidence="6">3.1.11.6</ecNumber>
    </recommendedName>
    <alternativeName>
        <fullName evidence="6">Exodeoxyribonuclease VII small subunit</fullName>
        <shortName evidence="6">Exonuclease VII small subunit</shortName>
    </alternativeName>
</protein>
<comment type="function">
    <text evidence="6">Bidirectionally degrades single-stranded DNA into large acid-insoluble oligonucleotides, which are then degraded further into small acid-soluble oligonucleotides.</text>
</comment>
<evidence type="ECO:0000256" key="3">
    <source>
        <dbReference type="ARBA" id="ARBA00022722"/>
    </source>
</evidence>
<organism evidence="7 8">
    <name type="scientific">Candidatus Pullilachnospira gallistercoris</name>
    <dbReference type="NCBI Taxonomy" id="2840911"/>
    <lineage>
        <taxon>Bacteria</taxon>
        <taxon>Bacillati</taxon>
        <taxon>Bacillota</taxon>
        <taxon>Clostridia</taxon>
        <taxon>Lachnospirales</taxon>
        <taxon>Lachnospiraceae</taxon>
        <taxon>Lachnospiraceae incertae sedis</taxon>
        <taxon>Candidatus Pullilachnospira</taxon>
    </lineage>
</organism>
<evidence type="ECO:0000256" key="4">
    <source>
        <dbReference type="ARBA" id="ARBA00022801"/>
    </source>
</evidence>
<comment type="catalytic activity">
    <reaction evidence="6">
        <text>Exonucleolytic cleavage in either 5'- to 3'- or 3'- to 5'-direction to yield nucleoside 5'-phosphates.</text>
        <dbReference type="EC" id="3.1.11.6"/>
    </reaction>
</comment>
<keyword evidence="4 6" id="KW-0378">Hydrolase</keyword>
<evidence type="ECO:0000313" key="7">
    <source>
        <dbReference type="EMBL" id="HIR71763.1"/>
    </source>
</evidence>
<gene>
    <name evidence="6 7" type="primary">xseB</name>
    <name evidence="7" type="ORF">IAA55_10870</name>
</gene>
<reference evidence="7" key="1">
    <citation type="submission" date="2020-10" db="EMBL/GenBank/DDBJ databases">
        <authorList>
            <person name="Gilroy R."/>
        </authorList>
    </citation>
    <scope>NUCLEOTIDE SEQUENCE</scope>
    <source>
        <strain evidence="7">ChiSjej5B23-6657</strain>
    </source>
</reference>
<evidence type="ECO:0000256" key="6">
    <source>
        <dbReference type="HAMAP-Rule" id="MF_00337"/>
    </source>
</evidence>
<dbReference type="PANTHER" id="PTHR34137:SF1">
    <property type="entry name" value="EXODEOXYRIBONUCLEASE 7 SMALL SUBUNIT"/>
    <property type="match status" value="1"/>
</dbReference>
<dbReference type="SUPFAM" id="SSF116842">
    <property type="entry name" value="XseB-like"/>
    <property type="match status" value="1"/>
</dbReference>
<dbReference type="EC" id="3.1.11.6" evidence="6"/>
<dbReference type="GO" id="GO:0006308">
    <property type="term" value="P:DNA catabolic process"/>
    <property type="evidence" value="ECO:0007669"/>
    <property type="project" value="UniProtKB-UniRule"/>
</dbReference>
<keyword evidence="2 6" id="KW-0963">Cytoplasm</keyword>
<dbReference type="GO" id="GO:0009318">
    <property type="term" value="C:exodeoxyribonuclease VII complex"/>
    <property type="evidence" value="ECO:0007669"/>
    <property type="project" value="UniProtKB-UniRule"/>
</dbReference>
<comment type="subunit">
    <text evidence="6">Heterooligomer composed of large and small subunits.</text>
</comment>
<dbReference type="Gene3D" id="1.10.287.1040">
    <property type="entry name" value="Exonuclease VII, small subunit"/>
    <property type="match status" value="1"/>
</dbReference>
<sequence length="67" mass="8008">MTVEEGFEKIEEILRKMESRDIPLEESFGLYEEGMKLLKFCNERISRVEKQVMKLDEDGRLKPLDEE</sequence>